<keyword evidence="1" id="KW-0472">Membrane</keyword>
<organism evidence="2 3">
    <name type="scientific">Neiella holothuriorum</name>
    <dbReference type="NCBI Taxonomy" id="2870530"/>
    <lineage>
        <taxon>Bacteria</taxon>
        <taxon>Pseudomonadati</taxon>
        <taxon>Pseudomonadota</taxon>
        <taxon>Gammaproteobacteria</taxon>
        <taxon>Alteromonadales</taxon>
        <taxon>Echinimonadaceae</taxon>
        <taxon>Neiella</taxon>
    </lineage>
</organism>
<comment type="caution">
    <text evidence="2">The sequence shown here is derived from an EMBL/GenBank/DDBJ whole genome shotgun (WGS) entry which is preliminary data.</text>
</comment>
<evidence type="ECO:0000313" key="3">
    <source>
        <dbReference type="Proteomes" id="UP001166251"/>
    </source>
</evidence>
<evidence type="ECO:0000313" key="2">
    <source>
        <dbReference type="EMBL" id="MBW8190938.1"/>
    </source>
</evidence>
<accession>A0ABS7EF27</accession>
<evidence type="ECO:0000256" key="1">
    <source>
        <dbReference type="SAM" id="Phobius"/>
    </source>
</evidence>
<dbReference type="Proteomes" id="UP001166251">
    <property type="component" value="Unassembled WGS sequence"/>
</dbReference>
<protein>
    <submittedName>
        <fullName evidence="2">Uncharacterized protein</fullName>
    </submittedName>
</protein>
<keyword evidence="1" id="KW-1133">Transmembrane helix</keyword>
<keyword evidence="1" id="KW-0812">Transmembrane</keyword>
<reference evidence="2" key="1">
    <citation type="submission" date="2021-07" db="EMBL/GenBank/DDBJ databases">
        <title>Neiella marina sp. nov., isolated from the intestinal content of sea cucumber Apostichopus japonicus.</title>
        <authorList>
            <person name="Bai X."/>
        </authorList>
    </citation>
    <scope>NUCLEOTIDE SEQUENCE</scope>
    <source>
        <strain evidence="2">126</strain>
    </source>
</reference>
<feature type="transmembrane region" description="Helical" evidence="1">
    <location>
        <begin position="95"/>
        <end position="113"/>
    </location>
</feature>
<gene>
    <name evidence="2" type="ORF">K0504_07805</name>
</gene>
<feature type="transmembrane region" description="Helical" evidence="1">
    <location>
        <begin position="12"/>
        <end position="34"/>
    </location>
</feature>
<keyword evidence="3" id="KW-1185">Reference proteome</keyword>
<sequence length="143" mass="15989">MSLLRLQKYNYRTAALLSVWFIFCVTVTCSNLFAHDDTVSQVSTSEHMAFTEANSHAHHQPMTTEDPAASEHGCCGDNADDFSITKLVNSKTDNFQTLAVVVVLALMLSLFIVRPKPILRPKRHIVPTSGYPPIFLTIQRLLN</sequence>
<name>A0ABS7EF27_9GAMM</name>
<dbReference type="RefSeq" id="WP_220103621.1">
    <property type="nucleotide sequence ID" value="NZ_JAHZSS010000007.1"/>
</dbReference>
<dbReference type="EMBL" id="JAHZSS010000007">
    <property type="protein sequence ID" value="MBW8190938.1"/>
    <property type="molecule type" value="Genomic_DNA"/>
</dbReference>
<proteinExistence type="predicted"/>